<comment type="caution">
    <text evidence="2">The sequence shown here is derived from an EMBL/GenBank/DDBJ whole genome shotgun (WGS) entry which is preliminary data.</text>
</comment>
<evidence type="ECO:0000256" key="1">
    <source>
        <dbReference type="SAM" id="MobiDB-lite"/>
    </source>
</evidence>
<evidence type="ECO:0000313" key="3">
    <source>
        <dbReference type="Proteomes" id="UP001150879"/>
    </source>
</evidence>
<dbReference type="EMBL" id="JAPQKP010000004">
    <property type="protein sequence ID" value="KAJ5194212.1"/>
    <property type="molecule type" value="Genomic_DNA"/>
</dbReference>
<evidence type="ECO:0000313" key="2">
    <source>
        <dbReference type="EMBL" id="KAJ5194212.1"/>
    </source>
</evidence>
<gene>
    <name evidence="2" type="ORF">N7472_006678</name>
</gene>
<accession>A0A9W9MBH1</accession>
<dbReference type="AlphaFoldDB" id="A0A9W9MBH1"/>
<name>A0A9W9MBH1_9EURO</name>
<feature type="compositionally biased region" description="Basic and acidic residues" evidence="1">
    <location>
        <begin position="1"/>
        <end position="14"/>
    </location>
</feature>
<feature type="region of interest" description="Disordered" evidence="1">
    <location>
        <begin position="1"/>
        <end position="54"/>
    </location>
</feature>
<organism evidence="2 3">
    <name type="scientific">Penicillium cf. griseofulvum</name>
    <dbReference type="NCBI Taxonomy" id="2972120"/>
    <lineage>
        <taxon>Eukaryota</taxon>
        <taxon>Fungi</taxon>
        <taxon>Dikarya</taxon>
        <taxon>Ascomycota</taxon>
        <taxon>Pezizomycotina</taxon>
        <taxon>Eurotiomycetes</taxon>
        <taxon>Eurotiomycetidae</taxon>
        <taxon>Eurotiales</taxon>
        <taxon>Aspergillaceae</taxon>
        <taxon>Penicillium</taxon>
    </lineage>
</organism>
<reference evidence="2" key="2">
    <citation type="journal article" date="2023" name="IMA Fungus">
        <title>Comparative genomic study of the Penicillium genus elucidates a diverse pangenome and 15 lateral gene transfer events.</title>
        <authorList>
            <person name="Petersen C."/>
            <person name="Sorensen T."/>
            <person name="Nielsen M.R."/>
            <person name="Sondergaard T.E."/>
            <person name="Sorensen J.L."/>
            <person name="Fitzpatrick D.A."/>
            <person name="Frisvad J.C."/>
            <person name="Nielsen K.L."/>
        </authorList>
    </citation>
    <scope>NUCLEOTIDE SEQUENCE</scope>
    <source>
        <strain evidence="2">IBT 16849</strain>
    </source>
</reference>
<dbReference type="OrthoDB" id="4334750at2759"/>
<proteinExistence type="predicted"/>
<reference evidence="2" key="1">
    <citation type="submission" date="2022-11" db="EMBL/GenBank/DDBJ databases">
        <authorList>
            <person name="Petersen C."/>
        </authorList>
    </citation>
    <scope>NUCLEOTIDE SEQUENCE</scope>
    <source>
        <strain evidence="2">IBT 16849</strain>
    </source>
</reference>
<sequence>MESSTERASDEARPVLRLRPTAPAETEMAKPLRTKGRLDGPLVLDPLSLGEEPLDHCQDSAADITREDYRAQWKEKMKILHQQIRELKAEKKPLLPEILEVHVMWPSVDMTERDGTTDDDIELALERYYVGAQHFLIPGEEVPPAMRDAFGAD</sequence>
<dbReference type="Proteomes" id="UP001150879">
    <property type="component" value="Unassembled WGS sequence"/>
</dbReference>
<protein>
    <submittedName>
        <fullName evidence="2">Uncharacterized protein</fullName>
    </submittedName>
</protein>
<keyword evidence="3" id="KW-1185">Reference proteome</keyword>